<keyword evidence="6" id="KW-0464">Manganese</keyword>
<keyword evidence="4" id="KW-0378">Hydrolase</keyword>
<evidence type="ECO:0000256" key="6">
    <source>
        <dbReference type="ARBA" id="ARBA00023211"/>
    </source>
</evidence>
<comment type="caution">
    <text evidence="8">The sequence shown here is derived from an EMBL/GenBank/DDBJ whole genome shotgun (WGS) entry which is preliminary data.</text>
</comment>
<dbReference type="InterPro" id="IPR000086">
    <property type="entry name" value="NUDIX_hydrolase_dom"/>
</dbReference>
<evidence type="ECO:0000256" key="2">
    <source>
        <dbReference type="ARBA" id="ARBA00001946"/>
    </source>
</evidence>
<dbReference type="CDD" id="cd18870">
    <property type="entry name" value="NUDIX_AcylCoAdiphos_Nudt19"/>
    <property type="match status" value="1"/>
</dbReference>
<protein>
    <submittedName>
        <fullName evidence="8">NUDIX domain-containing protein</fullName>
    </submittedName>
</protein>
<comment type="cofactor">
    <cofactor evidence="1">
        <name>Mn(2+)</name>
        <dbReference type="ChEBI" id="CHEBI:29035"/>
    </cofactor>
</comment>
<comment type="cofactor">
    <cofactor evidence="2">
        <name>Mg(2+)</name>
        <dbReference type="ChEBI" id="CHEBI:18420"/>
    </cofactor>
</comment>
<evidence type="ECO:0000313" key="8">
    <source>
        <dbReference type="EMBL" id="MBS7811530.1"/>
    </source>
</evidence>
<feature type="domain" description="Nudix hydrolase" evidence="7">
    <location>
        <begin position="10"/>
        <end position="181"/>
    </location>
</feature>
<proteinExistence type="predicted"/>
<dbReference type="RefSeq" id="WP_213670202.1">
    <property type="nucleotide sequence ID" value="NZ_JAHCDA010000002.1"/>
</dbReference>
<dbReference type="InterPro" id="IPR015797">
    <property type="entry name" value="NUDIX_hydrolase-like_dom_sf"/>
</dbReference>
<dbReference type="Proteomes" id="UP000766336">
    <property type="component" value="Unassembled WGS sequence"/>
</dbReference>
<dbReference type="Gene3D" id="3.90.79.10">
    <property type="entry name" value="Nucleoside Triphosphate Pyrophosphohydrolase"/>
    <property type="match status" value="1"/>
</dbReference>
<name>A0ABS5QCV6_9PROT</name>
<keyword evidence="5" id="KW-0460">Magnesium</keyword>
<evidence type="ECO:0000259" key="7">
    <source>
        <dbReference type="PROSITE" id="PS51462"/>
    </source>
</evidence>
<dbReference type="Pfam" id="PF00293">
    <property type="entry name" value="NUDIX"/>
    <property type="match status" value="1"/>
</dbReference>
<gene>
    <name evidence="8" type="ORF">KHU32_11330</name>
</gene>
<organism evidence="8 9">
    <name type="scientific">Roseococcus pinisoli</name>
    <dbReference type="NCBI Taxonomy" id="2835040"/>
    <lineage>
        <taxon>Bacteria</taxon>
        <taxon>Pseudomonadati</taxon>
        <taxon>Pseudomonadota</taxon>
        <taxon>Alphaproteobacteria</taxon>
        <taxon>Acetobacterales</taxon>
        <taxon>Roseomonadaceae</taxon>
        <taxon>Roseococcus</taxon>
    </lineage>
</organism>
<keyword evidence="9" id="KW-1185">Reference proteome</keyword>
<dbReference type="EMBL" id="JAHCDA010000002">
    <property type="protein sequence ID" value="MBS7811530.1"/>
    <property type="molecule type" value="Genomic_DNA"/>
</dbReference>
<evidence type="ECO:0000256" key="1">
    <source>
        <dbReference type="ARBA" id="ARBA00001936"/>
    </source>
</evidence>
<dbReference type="SUPFAM" id="SSF55811">
    <property type="entry name" value="Nudix"/>
    <property type="match status" value="1"/>
</dbReference>
<dbReference type="InterPro" id="IPR039121">
    <property type="entry name" value="NUDT19"/>
</dbReference>
<dbReference type="PANTHER" id="PTHR12318">
    <property type="entry name" value="TESTOSTERONE-REGULATED PROTEIN RP2"/>
    <property type="match status" value="1"/>
</dbReference>
<dbReference type="PROSITE" id="PS51462">
    <property type="entry name" value="NUDIX"/>
    <property type="match status" value="1"/>
</dbReference>
<keyword evidence="3" id="KW-0479">Metal-binding</keyword>
<dbReference type="PANTHER" id="PTHR12318:SF0">
    <property type="entry name" value="ACYL-COENZYME A DIPHOSPHATASE NUDT19"/>
    <property type="match status" value="1"/>
</dbReference>
<sequence length="255" mass="26662">MSTPASTPAIPRPAATIILLRDGAAGLEVLLICRAREVAFASGALVFPGGRVEEADALLAPPGDPLGAFRVGAIREAWEETGVLLAHPPAPVTTAETEFHALLRDRGVAPAHGLLTHFAHWITPAHSPKRFDTHFFVAEAPEGQIAVHDGHEAVEAVWMRPGEAVEEADSGRRTLVFATRLNLLRLARSGTVAEAIAAARITPIVTVTPQPEPDGAGGVNLRIPLAAGYGADLFPAKDRPASGGLWPGQSAPAAR</sequence>
<reference evidence="8 9" key="1">
    <citation type="submission" date="2021-05" db="EMBL/GenBank/DDBJ databases">
        <title>Roseococcus sp. XZZS9, whole genome shotgun sequencing project.</title>
        <authorList>
            <person name="Zhao G."/>
            <person name="Shen L."/>
        </authorList>
    </citation>
    <scope>NUCLEOTIDE SEQUENCE [LARGE SCALE GENOMIC DNA]</scope>
    <source>
        <strain evidence="8 9">XZZS9</strain>
    </source>
</reference>
<evidence type="ECO:0000256" key="3">
    <source>
        <dbReference type="ARBA" id="ARBA00022723"/>
    </source>
</evidence>
<accession>A0ABS5QCV6</accession>
<evidence type="ECO:0000256" key="5">
    <source>
        <dbReference type="ARBA" id="ARBA00022842"/>
    </source>
</evidence>
<evidence type="ECO:0000313" key="9">
    <source>
        <dbReference type="Proteomes" id="UP000766336"/>
    </source>
</evidence>
<evidence type="ECO:0000256" key="4">
    <source>
        <dbReference type="ARBA" id="ARBA00022801"/>
    </source>
</evidence>